<name>A0A016T9J7_9BILA</name>
<feature type="chain" id="PRO_5001490731" evidence="1">
    <location>
        <begin position="19"/>
        <end position="72"/>
    </location>
</feature>
<keyword evidence="3" id="KW-1185">Reference proteome</keyword>
<evidence type="ECO:0000313" key="3">
    <source>
        <dbReference type="Proteomes" id="UP000024635"/>
    </source>
</evidence>
<proteinExistence type="predicted"/>
<gene>
    <name evidence="2" type="primary">Acey_s0123.g1129</name>
    <name evidence="2" type="ORF">Y032_0123g1129</name>
</gene>
<organism evidence="2 3">
    <name type="scientific">Ancylostoma ceylanicum</name>
    <dbReference type="NCBI Taxonomy" id="53326"/>
    <lineage>
        <taxon>Eukaryota</taxon>
        <taxon>Metazoa</taxon>
        <taxon>Ecdysozoa</taxon>
        <taxon>Nematoda</taxon>
        <taxon>Chromadorea</taxon>
        <taxon>Rhabditida</taxon>
        <taxon>Rhabditina</taxon>
        <taxon>Rhabditomorpha</taxon>
        <taxon>Strongyloidea</taxon>
        <taxon>Ancylostomatidae</taxon>
        <taxon>Ancylostomatinae</taxon>
        <taxon>Ancylostoma</taxon>
    </lineage>
</organism>
<sequence length="72" mass="8069">MLLLISLCFRRFHAGILAGSPNVRVKNSIVRAHDNSWLLPCITTSPPYPVQKPENGIIRVIDMDALATDWPK</sequence>
<dbReference type="EMBL" id="JARK01001459">
    <property type="protein sequence ID" value="EYB99294.1"/>
    <property type="molecule type" value="Genomic_DNA"/>
</dbReference>
<evidence type="ECO:0000313" key="2">
    <source>
        <dbReference type="EMBL" id="EYB99294.1"/>
    </source>
</evidence>
<dbReference type="Proteomes" id="UP000024635">
    <property type="component" value="Unassembled WGS sequence"/>
</dbReference>
<dbReference type="AlphaFoldDB" id="A0A016T9J7"/>
<feature type="signal peptide" evidence="1">
    <location>
        <begin position="1"/>
        <end position="18"/>
    </location>
</feature>
<keyword evidence="1" id="KW-0732">Signal</keyword>
<reference evidence="3" key="1">
    <citation type="journal article" date="2015" name="Nat. Genet.">
        <title>The genome and transcriptome of the zoonotic hookworm Ancylostoma ceylanicum identify infection-specific gene families.</title>
        <authorList>
            <person name="Schwarz E.M."/>
            <person name="Hu Y."/>
            <person name="Antoshechkin I."/>
            <person name="Miller M.M."/>
            <person name="Sternberg P.W."/>
            <person name="Aroian R.V."/>
        </authorList>
    </citation>
    <scope>NUCLEOTIDE SEQUENCE</scope>
    <source>
        <strain evidence="3">HY135</strain>
    </source>
</reference>
<evidence type="ECO:0000256" key="1">
    <source>
        <dbReference type="SAM" id="SignalP"/>
    </source>
</evidence>
<accession>A0A016T9J7</accession>
<protein>
    <submittedName>
        <fullName evidence="2">Uncharacterized protein</fullName>
    </submittedName>
</protein>
<comment type="caution">
    <text evidence="2">The sequence shown here is derived from an EMBL/GenBank/DDBJ whole genome shotgun (WGS) entry which is preliminary data.</text>
</comment>